<feature type="transmembrane region" description="Helical" evidence="2">
    <location>
        <begin position="47"/>
        <end position="65"/>
    </location>
</feature>
<dbReference type="GO" id="GO:0015171">
    <property type="term" value="F:amino acid transmembrane transporter activity"/>
    <property type="evidence" value="ECO:0007669"/>
    <property type="project" value="TreeGrafter"/>
</dbReference>
<feature type="transmembrane region" description="Helical" evidence="2">
    <location>
        <begin position="420"/>
        <end position="445"/>
    </location>
</feature>
<dbReference type="AlphaFoldDB" id="A0AAW1LH03"/>
<feature type="transmembrane region" description="Helical" evidence="2">
    <location>
        <begin position="390"/>
        <end position="408"/>
    </location>
</feature>
<feature type="transmembrane region" description="Helical" evidence="2">
    <location>
        <begin position="77"/>
        <end position="101"/>
    </location>
</feature>
<dbReference type="GO" id="GO:0005886">
    <property type="term" value="C:plasma membrane"/>
    <property type="evidence" value="ECO:0007669"/>
    <property type="project" value="TreeGrafter"/>
</dbReference>
<keyword evidence="2" id="KW-0472">Membrane</keyword>
<dbReference type="Proteomes" id="UP001458880">
    <property type="component" value="Unassembled WGS sequence"/>
</dbReference>
<feature type="transmembrane region" description="Helical" evidence="2">
    <location>
        <begin position="451"/>
        <end position="470"/>
    </location>
</feature>
<feature type="transmembrane region" description="Helical" evidence="2">
    <location>
        <begin position="7"/>
        <end position="27"/>
    </location>
</feature>
<feature type="transmembrane region" description="Helical" evidence="2">
    <location>
        <begin position="364"/>
        <end position="384"/>
    </location>
</feature>
<protein>
    <submittedName>
        <fullName evidence="3">Uncharacterized protein</fullName>
    </submittedName>
</protein>
<dbReference type="PANTHER" id="PTHR43243">
    <property type="entry name" value="INNER MEMBRANE TRANSPORTER YGJI-RELATED"/>
    <property type="match status" value="1"/>
</dbReference>
<feature type="transmembrane region" description="Helical" evidence="2">
    <location>
        <begin position="121"/>
        <end position="144"/>
    </location>
</feature>
<proteinExistence type="predicted"/>
<keyword evidence="2" id="KW-1133">Transmembrane helix</keyword>
<name>A0AAW1LH03_POPJA</name>
<keyword evidence="2" id="KW-0812">Transmembrane</keyword>
<dbReference type="EMBL" id="JASPKY010000119">
    <property type="protein sequence ID" value="KAK9732410.1"/>
    <property type="molecule type" value="Genomic_DNA"/>
</dbReference>
<evidence type="ECO:0000313" key="3">
    <source>
        <dbReference type="EMBL" id="KAK9732410.1"/>
    </source>
</evidence>
<reference evidence="3 4" key="1">
    <citation type="journal article" date="2024" name="BMC Genomics">
        <title>De novo assembly and annotation of Popillia japonica's genome with initial clues to its potential as an invasive pest.</title>
        <authorList>
            <person name="Cucini C."/>
            <person name="Boschi S."/>
            <person name="Funari R."/>
            <person name="Cardaioli E."/>
            <person name="Iannotti N."/>
            <person name="Marturano G."/>
            <person name="Paoli F."/>
            <person name="Bruttini M."/>
            <person name="Carapelli A."/>
            <person name="Frati F."/>
            <person name="Nardi F."/>
        </authorList>
    </citation>
    <scope>NUCLEOTIDE SEQUENCE [LARGE SCALE GENOMIC DNA]</scope>
    <source>
        <strain evidence="3">DMR45628</strain>
    </source>
</reference>
<feature type="region of interest" description="Disordered" evidence="1">
    <location>
        <begin position="300"/>
        <end position="329"/>
    </location>
</feature>
<comment type="caution">
    <text evidence="3">The sequence shown here is derived from an EMBL/GenBank/DDBJ whole genome shotgun (WGS) entry which is preliminary data.</text>
</comment>
<sequence>MLGLEKSTLFCILLYFVIGCGYMFFVTVGASQTDIKFWNWTEDFMKRSWGCVLITSALCSYGFVNSYSSINGKSIKLIAFVFVPLICYSLITLIFTLMSHYREIAGSAIPLVRVFEIRDVGWARLVMAMCTICVVCLVLTEIMPPLYDLIMCLARKEWQILVSPILYRSVMTGAPILAIFTAGSLSSILAFACPLSNLVRLLNISALLKSALISATVLYMCFKAKSPPEEILPVQRSGIQYSKLKKEKKLVRPVNSILPRYIWSSNVPKRYKKAKAKKDIKGDKEYLLLDRYGSNSSDIYEVDGESSSGTETEIPPIHVDGDNEDSSSSTDIDAVVQEYKDRIEVTTSKNFNEQRPPTVMTSRILLAIIMVVFVTSVFLSLNITANNSNICWLTFIILCICFVAILLLPRYTPEEQTNSTFYVVVPYLGLISIILNVILATTLLTDTWPGILFWIVAGLMLFCHCGCCYCEENRERLTIYRKTESSIVDVPIDDKYTDTVIIPR</sequence>
<feature type="transmembrane region" description="Helical" evidence="2">
    <location>
        <begin position="198"/>
        <end position="222"/>
    </location>
</feature>
<dbReference type="Gene3D" id="1.20.1740.10">
    <property type="entry name" value="Amino acid/polyamine transporter I"/>
    <property type="match status" value="2"/>
</dbReference>
<dbReference type="PROSITE" id="PS51257">
    <property type="entry name" value="PROKAR_LIPOPROTEIN"/>
    <property type="match status" value="1"/>
</dbReference>
<keyword evidence="4" id="KW-1185">Reference proteome</keyword>
<dbReference type="PANTHER" id="PTHR43243:SF98">
    <property type="entry name" value="TORN AND DIMINISHED RHABDOMERES, ISOFORM D"/>
    <property type="match status" value="1"/>
</dbReference>
<feature type="transmembrane region" description="Helical" evidence="2">
    <location>
        <begin position="165"/>
        <end position="192"/>
    </location>
</feature>
<organism evidence="3 4">
    <name type="scientific">Popillia japonica</name>
    <name type="common">Japanese beetle</name>
    <dbReference type="NCBI Taxonomy" id="7064"/>
    <lineage>
        <taxon>Eukaryota</taxon>
        <taxon>Metazoa</taxon>
        <taxon>Ecdysozoa</taxon>
        <taxon>Arthropoda</taxon>
        <taxon>Hexapoda</taxon>
        <taxon>Insecta</taxon>
        <taxon>Pterygota</taxon>
        <taxon>Neoptera</taxon>
        <taxon>Endopterygota</taxon>
        <taxon>Coleoptera</taxon>
        <taxon>Polyphaga</taxon>
        <taxon>Scarabaeiformia</taxon>
        <taxon>Scarabaeidae</taxon>
        <taxon>Rutelinae</taxon>
        <taxon>Popillia</taxon>
    </lineage>
</organism>
<evidence type="ECO:0000256" key="2">
    <source>
        <dbReference type="SAM" id="Phobius"/>
    </source>
</evidence>
<evidence type="ECO:0000256" key="1">
    <source>
        <dbReference type="SAM" id="MobiDB-lite"/>
    </source>
</evidence>
<gene>
    <name evidence="3" type="ORF">QE152_g12821</name>
</gene>
<evidence type="ECO:0000313" key="4">
    <source>
        <dbReference type="Proteomes" id="UP001458880"/>
    </source>
</evidence>
<accession>A0AAW1LH03</accession>